<name>A0A0D2U970_CAPO3</name>
<feature type="domain" description="Mitochondrial outer membrane transport complex Sam37/metaxin N-terminal" evidence="8">
    <location>
        <begin position="25"/>
        <end position="145"/>
    </location>
</feature>
<dbReference type="GO" id="GO:0015031">
    <property type="term" value="P:protein transport"/>
    <property type="evidence" value="ECO:0007669"/>
    <property type="project" value="UniProtKB-KW"/>
</dbReference>
<comment type="subcellular location">
    <subcellularLocation>
        <location evidence="1">Mitochondrion outer membrane</location>
    </subcellularLocation>
</comment>
<feature type="domain" description="Metaxin glutathione S-transferase" evidence="9">
    <location>
        <begin position="169"/>
        <end position="233"/>
    </location>
</feature>
<dbReference type="PANTHER" id="PTHR12289:SF41">
    <property type="entry name" value="FAILED AXON CONNECTIONS-RELATED"/>
    <property type="match status" value="1"/>
</dbReference>
<dbReference type="STRING" id="595528.A0A0D2U970"/>
<gene>
    <name evidence="10" type="ORF">CAOG_002711</name>
</gene>
<evidence type="ECO:0000313" key="11">
    <source>
        <dbReference type="Proteomes" id="UP000008743"/>
    </source>
</evidence>
<evidence type="ECO:0000256" key="3">
    <source>
        <dbReference type="ARBA" id="ARBA00022448"/>
    </source>
</evidence>
<evidence type="ECO:0000256" key="7">
    <source>
        <dbReference type="ARBA" id="ARBA00023136"/>
    </source>
</evidence>
<dbReference type="eggNOG" id="KOG3027">
    <property type="taxonomic scope" value="Eukaryota"/>
</dbReference>
<dbReference type="Pfam" id="PF10568">
    <property type="entry name" value="Tom37"/>
    <property type="match status" value="1"/>
</dbReference>
<evidence type="ECO:0000256" key="2">
    <source>
        <dbReference type="ARBA" id="ARBA00009170"/>
    </source>
</evidence>
<dbReference type="Pfam" id="PF17171">
    <property type="entry name" value="GST_C_6"/>
    <property type="match status" value="1"/>
</dbReference>
<evidence type="ECO:0000256" key="5">
    <source>
        <dbReference type="ARBA" id="ARBA00022927"/>
    </source>
</evidence>
<dbReference type="InParanoid" id="A0A0D2U970"/>
<organism evidence="10 11">
    <name type="scientific">Capsaspora owczarzaki (strain ATCC 30864)</name>
    <dbReference type="NCBI Taxonomy" id="595528"/>
    <lineage>
        <taxon>Eukaryota</taxon>
        <taxon>Filasterea</taxon>
        <taxon>Capsaspora</taxon>
    </lineage>
</organism>
<dbReference type="InterPro" id="IPR050931">
    <property type="entry name" value="Mito_Protein_Transport_Metaxin"/>
</dbReference>
<dbReference type="Proteomes" id="UP000008743">
    <property type="component" value="Unassembled WGS sequence"/>
</dbReference>
<evidence type="ECO:0000313" key="10">
    <source>
        <dbReference type="EMBL" id="KJE91591.1"/>
    </source>
</evidence>
<dbReference type="PhylomeDB" id="A0A0D2U970"/>
<keyword evidence="6" id="KW-0496">Mitochondrion</keyword>
<keyword evidence="5" id="KW-0653">Protein transport</keyword>
<dbReference type="AlphaFoldDB" id="A0A0D2U970"/>
<proteinExistence type="inferred from homology"/>
<evidence type="ECO:0000259" key="9">
    <source>
        <dbReference type="Pfam" id="PF17171"/>
    </source>
</evidence>
<dbReference type="RefSeq" id="XP_004349461.1">
    <property type="nucleotide sequence ID" value="XM_004349411.2"/>
</dbReference>
<dbReference type="OMA" id="YFQTRCL"/>
<dbReference type="InterPro" id="IPR036282">
    <property type="entry name" value="Glutathione-S-Trfase_C_sf"/>
</dbReference>
<dbReference type="GO" id="GO:0001401">
    <property type="term" value="C:SAM complex"/>
    <property type="evidence" value="ECO:0007669"/>
    <property type="project" value="InterPro"/>
</dbReference>
<keyword evidence="7" id="KW-0472">Membrane</keyword>
<evidence type="ECO:0000259" key="8">
    <source>
        <dbReference type="Pfam" id="PF10568"/>
    </source>
</evidence>
<dbReference type="OrthoDB" id="198787at2759"/>
<protein>
    <submittedName>
        <fullName evidence="10">Uncharacterized protein</fullName>
    </submittedName>
</protein>
<evidence type="ECO:0000256" key="4">
    <source>
        <dbReference type="ARBA" id="ARBA00022787"/>
    </source>
</evidence>
<sequence length="238" mass="26023">MADDDPIVLYQHPPGWGLASRDAACLAVQTALKLARLPFTVNNAGNTAVSPTGELPLLCAGEELFSGFGPCLAYIRNRDTSDVFNALTDEEGASAKAFMSLVQVELQYAKIYWYWFEEDNYTAVTHPRFASRFAWPLNIFLAWRQQRDYHALLSTKFEQVSAEKIYAAASTALDALSARLGDSDWFFASPSALDCCVAAYVSEILGAGSELPTPALATIVRGHPTLVAHAQRVLAQLE</sequence>
<dbReference type="EMBL" id="KE346362">
    <property type="protein sequence ID" value="KJE91591.1"/>
    <property type="molecule type" value="Genomic_DNA"/>
</dbReference>
<dbReference type="InterPro" id="IPR033468">
    <property type="entry name" value="Metaxin_GST"/>
</dbReference>
<keyword evidence="4" id="KW-1000">Mitochondrion outer membrane</keyword>
<keyword evidence="11" id="KW-1185">Reference proteome</keyword>
<keyword evidence="3" id="KW-0813">Transport</keyword>
<dbReference type="PANTHER" id="PTHR12289">
    <property type="entry name" value="METAXIN RELATED"/>
    <property type="match status" value="1"/>
</dbReference>
<evidence type="ECO:0000256" key="1">
    <source>
        <dbReference type="ARBA" id="ARBA00004294"/>
    </source>
</evidence>
<reference evidence="11" key="1">
    <citation type="submission" date="2011-02" db="EMBL/GenBank/DDBJ databases">
        <title>The Genome Sequence of Capsaspora owczarzaki ATCC 30864.</title>
        <authorList>
            <person name="Russ C."/>
            <person name="Cuomo C."/>
            <person name="Burger G."/>
            <person name="Gray M.W."/>
            <person name="Holland P.W.H."/>
            <person name="King N."/>
            <person name="Lang F.B.F."/>
            <person name="Roger A.J."/>
            <person name="Ruiz-Trillo I."/>
            <person name="Young S.K."/>
            <person name="Zeng Q."/>
            <person name="Gargeya S."/>
            <person name="Alvarado L."/>
            <person name="Berlin A."/>
            <person name="Chapman S.B."/>
            <person name="Chen Z."/>
            <person name="Freedman E."/>
            <person name="Gellesch M."/>
            <person name="Goldberg J."/>
            <person name="Griggs A."/>
            <person name="Gujja S."/>
            <person name="Heilman E."/>
            <person name="Heiman D."/>
            <person name="Howarth C."/>
            <person name="Mehta T."/>
            <person name="Neiman D."/>
            <person name="Pearson M."/>
            <person name="Roberts A."/>
            <person name="Saif S."/>
            <person name="Shea T."/>
            <person name="Shenoy N."/>
            <person name="Sisk P."/>
            <person name="Stolte C."/>
            <person name="Sykes S."/>
            <person name="White J."/>
            <person name="Yandava C."/>
            <person name="Haas B."/>
            <person name="Nusbaum C."/>
            <person name="Birren B."/>
        </authorList>
    </citation>
    <scope>NUCLEOTIDE SEQUENCE</scope>
    <source>
        <strain evidence="11">ATCC 30864</strain>
    </source>
</reference>
<comment type="similarity">
    <text evidence="2">Belongs to the metaxin family.</text>
</comment>
<dbReference type="SUPFAM" id="SSF47616">
    <property type="entry name" value="GST C-terminal domain-like"/>
    <property type="match status" value="1"/>
</dbReference>
<dbReference type="InterPro" id="IPR019564">
    <property type="entry name" value="Sam37/metaxin_N"/>
</dbReference>
<dbReference type="CDD" id="cd03054">
    <property type="entry name" value="GST_N_Metaxin"/>
    <property type="match status" value="1"/>
</dbReference>
<accession>A0A0D2U970</accession>
<evidence type="ECO:0000256" key="6">
    <source>
        <dbReference type="ARBA" id="ARBA00023128"/>
    </source>
</evidence>